<sequence>MAAAEAASPWRILLTPQHGSLKCPVSSSSLDIIQRCLSNHHREHVFFGPSLSFPDSRFSVRQCGLHRSQDSLSFPSFWPSIRHCGLHRSQDSLSFPSFWPLDTSLRLTPFTRFT</sequence>
<name>A0AAE0Y2E9_9GAST</name>
<comment type="caution">
    <text evidence="1">The sequence shown here is derived from an EMBL/GenBank/DDBJ whole genome shotgun (WGS) entry which is preliminary data.</text>
</comment>
<proteinExistence type="predicted"/>
<protein>
    <submittedName>
        <fullName evidence="1">Uncharacterized protein</fullName>
    </submittedName>
</protein>
<evidence type="ECO:0000313" key="1">
    <source>
        <dbReference type="EMBL" id="KAK3730588.1"/>
    </source>
</evidence>
<gene>
    <name evidence="1" type="ORF">RRG08_047383</name>
</gene>
<dbReference type="Proteomes" id="UP001283361">
    <property type="component" value="Unassembled WGS sequence"/>
</dbReference>
<dbReference type="EMBL" id="JAWDGP010007072">
    <property type="protein sequence ID" value="KAK3730588.1"/>
    <property type="molecule type" value="Genomic_DNA"/>
</dbReference>
<evidence type="ECO:0000313" key="2">
    <source>
        <dbReference type="Proteomes" id="UP001283361"/>
    </source>
</evidence>
<organism evidence="1 2">
    <name type="scientific">Elysia crispata</name>
    <name type="common">lettuce slug</name>
    <dbReference type="NCBI Taxonomy" id="231223"/>
    <lineage>
        <taxon>Eukaryota</taxon>
        <taxon>Metazoa</taxon>
        <taxon>Spiralia</taxon>
        <taxon>Lophotrochozoa</taxon>
        <taxon>Mollusca</taxon>
        <taxon>Gastropoda</taxon>
        <taxon>Heterobranchia</taxon>
        <taxon>Euthyneura</taxon>
        <taxon>Panpulmonata</taxon>
        <taxon>Sacoglossa</taxon>
        <taxon>Placobranchoidea</taxon>
        <taxon>Plakobranchidae</taxon>
        <taxon>Elysia</taxon>
    </lineage>
</organism>
<keyword evidence="2" id="KW-1185">Reference proteome</keyword>
<dbReference type="AlphaFoldDB" id="A0AAE0Y2E9"/>
<accession>A0AAE0Y2E9</accession>
<reference evidence="1" key="1">
    <citation type="journal article" date="2023" name="G3 (Bethesda)">
        <title>A reference genome for the long-term kleptoplast-retaining sea slug Elysia crispata morphotype clarki.</title>
        <authorList>
            <person name="Eastman K.E."/>
            <person name="Pendleton A.L."/>
            <person name="Shaikh M.A."/>
            <person name="Suttiyut T."/>
            <person name="Ogas R."/>
            <person name="Tomko P."/>
            <person name="Gavelis G."/>
            <person name="Widhalm J.R."/>
            <person name="Wisecaver J.H."/>
        </authorList>
    </citation>
    <scope>NUCLEOTIDE SEQUENCE</scope>
    <source>
        <strain evidence="1">ECLA1</strain>
    </source>
</reference>